<organism evidence="1 2">
    <name type="scientific">Pelovirga terrestris</name>
    <dbReference type="NCBI Taxonomy" id="2771352"/>
    <lineage>
        <taxon>Bacteria</taxon>
        <taxon>Pseudomonadati</taxon>
        <taxon>Thermodesulfobacteriota</taxon>
        <taxon>Desulfuromonadia</taxon>
        <taxon>Geobacterales</taxon>
        <taxon>Geobacteraceae</taxon>
        <taxon>Pelovirga</taxon>
    </lineage>
</organism>
<protein>
    <submittedName>
        <fullName evidence="1">Uncharacterized protein</fullName>
    </submittedName>
</protein>
<sequence>MEKEHLEVILESIDSKFDLVIEGYNTLDRKIDTFRAELKEDIALCNVRIDALGVKIDNVESRLSEKIDAVAADLSAHRADTEAHTIYRVRET</sequence>
<name>A0A8J6ULH2_9BACT</name>
<comment type="caution">
    <text evidence="1">The sequence shown here is derived from an EMBL/GenBank/DDBJ whole genome shotgun (WGS) entry which is preliminary data.</text>
</comment>
<gene>
    <name evidence="1" type="ORF">ICT70_10720</name>
</gene>
<keyword evidence="2" id="KW-1185">Reference proteome</keyword>
<reference evidence="1" key="1">
    <citation type="submission" date="2020-09" db="EMBL/GenBank/DDBJ databases">
        <title>Pelobacter alkaliphilus sp. nov., a novel anaerobic arsenate-reducing bacterium from terrestrial mud volcano.</title>
        <authorList>
            <person name="Khomyakova M.A."/>
            <person name="Merkel A.Y."/>
            <person name="Slobodkin A.I."/>
        </authorList>
    </citation>
    <scope>NUCLEOTIDE SEQUENCE</scope>
    <source>
        <strain evidence="1">M08fum</strain>
    </source>
</reference>
<evidence type="ECO:0000313" key="1">
    <source>
        <dbReference type="EMBL" id="MBD1401147.1"/>
    </source>
</evidence>
<proteinExistence type="predicted"/>
<evidence type="ECO:0000313" key="2">
    <source>
        <dbReference type="Proteomes" id="UP000632828"/>
    </source>
</evidence>
<accession>A0A8J6ULH2</accession>
<dbReference type="Proteomes" id="UP000632828">
    <property type="component" value="Unassembled WGS sequence"/>
</dbReference>
<dbReference type="RefSeq" id="WP_191156432.1">
    <property type="nucleotide sequence ID" value="NZ_JACWUN010000012.1"/>
</dbReference>
<dbReference type="AlphaFoldDB" id="A0A8J6ULH2"/>
<dbReference type="EMBL" id="JACWUN010000012">
    <property type="protein sequence ID" value="MBD1401147.1"/>
    <property type="molecule type" value="Genomic_DNA"/>
</dbReference>